<evidence type="ECO:0000313" key="1">
    <source>
        <dbReference type="EMBL" id="ADV14658.1"/>
    </source>
</evidence>
<dbReference type="HOGENOM" id="CLU_1925089_0_0_5"/>
<dbReference type="AlphaFoldDB" id="E8TFJ5"/>
<dbReference type="Proteomes" id="UP000007471">
    <property type="component" value="Chromosome"/>
</dbReference>
<dbReference type="GeneID" id="90992884"/>
<name>E8TFJ5_MESCW</name>
<reference evidence="2" key="1">
    <citation type="submission" date="2011-01" db="EMBL/GenBank/DDBJ databases">
        <title>Complete sequence of chromosome of Mesorhizobium ciceri bv. biserrulae WSM1271.</title>
        <authorList>
            <person name="Lucas S."/>
            <person name="Copeland A."/>
            <person name="Lapidus A."/>
            <person name="Cheng J.-F."/>
            <person name="Goodwin L."/>
            <person name="Pitluck S."/>
            <person name="Teshima H."/>
            <person name="Detter J.C."/>
            <person name="Han C."/>
            <person name="Tapia R."/>
            <person name="Land M."/>
            <person name="Hauser L."/>
            <person name="Kyrpides N."/>
            <person name="Ivanova N."/>
            <person name="Nandasena K."/>
            <person name="Reeve W.G."/>
            <person name="Howieson J.G."/>
            <person name="O'Hara G."/>
            <person name="Tiwari R.P."/>
            <person name="Woyke T."/>
        </authorList>
    </citation>
    <scope>NUCLEOTIDE SEQUENCE [LARGE SCALE GENOMIC DNA]</scope>
    <source>
        <strain evidence="2">HAMBI 2942 / LMG 23838 / WSM1271</strain>
    </source>
</reference>
<evidence type="ECO:0000313" key="2">
    <source>
        <dbReference type="Proteomes" id="UP000007471"/>
    </source>
</evidence>
<dbReference type="EMBL" id="CP002447">
    <property type="protein sequence ID" value="ADV14658.1"/>
    <property type="molecule type" value="Genomic_DNA"/>
</dbReference>
<dbReference type="STRING" id="765698.Mesci_5563"/>
<accession>E8TFJ5</accession>
<dbReference type="OrthoDB" id="9805448at2"/>
<dbReference type="KEGG" id="mci:Mesci_5563"/>
<protein>
    <submittedName>
        <fullName evidence="1">Uncharacterized protein</fullName>
    </submittedName>
</protein>
<dbReference type="PATRIC" id="fig|765698.3.peg.6087"/>
<dbReference type="RefSeq" id="WP_013533308.1">
    <property type="nucleotide sequence ID" value="NC_014923.1"/>
</dbReference>
<organism evidence="1 2">
    <name type="scientific">Mesorhizobium ciceri biovar biserrulae (strain HAMBI 2942 / LMG 23838 / WSM1271)</name>
    <dbReference type="NCBI Taxonomy" id="765698"/>
    <lineage>
        <taxon>Bacteria</taxon>
        <taxon>Pseudomonadati</taxon>
        <taxon>Pseudomonadota</taxon>
        <taxon>Alphaproteobacteria</taxon>
        <taxon>Hyphomicrobiales</taxon>
        <taxon>Phyllobacteriaceae</taxon>
        <taxon>Mesorhizobium</taxon>
    </lineage>
</organism>
<sequence>MASQELDWAIFQMAVESVRSLTSSFSERAAEIAARSQGTLVFDVRVDDDPQVQRIAAIRYRGEQTGVVALDRQGLLTHYCMVNDTFSDLMAPLENWTSIPLSAQAKIDVTVDAGFFLAALRNAGHLLGS</sequence>
<gene>
    <name evidence="1" type="ordered locus">Mesci_5563</name>
</gene>
<proteinExistence type="predicted"/>